<dbReference type="GO" id="GO:0003697">
    <property type="term" value="F:single-stranded DNA binding"/>
    <property type="evidence" value="ECO:0007669"/>
    <property type="project" value="InterPro"/>
</dbReference>
<accession>A0AAF1KPH8</accession>
<sequence>MCGRYLLQRAPGALQRYFQAVNPTPNHPPSWNIAPTQVSLVVRRHPQSGERHLDALRWGLVPRWAKDITGAARLMNARSEGIAQKPSFREAFADRRCLVPMDGFYEWRKQGAGKQAYAAALRSGEPMAMAGLWEGWKQPDGTWLRTYTIITTTANAKLSLVHERMPVILPPETWEEWLSGAADEAVLRPYPAEGIAIWPVDNRVGRFAENDAALPAKIGAPDTPAELDDEPPNWE</sequence>
<dbReference type="GO" id="GO:0008233">
    <property type="term" value="F:peptidase activity"/>
    <property type="evidence" value="ECO:0007669"/>
    <property type="project" value="UniProtKB-KW"/>
</dbReference>
<proteinExistence type="inferred from homology"/>
<dbReference type="InterPro" id="IPR003738">
    <property type="entry name" value="SRAP"/>
</dbReference>
<feature type="compositionally biased region" description="Acidic residues" evidence="9">
    <location>
        <begin position="225"/>
        <end position="235"/>
    </location>
</feature>
<evidence type="ECO:0000256" key="1">
    <source>
        <dbReference type="ARBA" id="ARBA00008136"/>
    </source>
</evidence>
<keyword evidence="2 8" id="KW-0645">Protease</keyword>
<keyword evidence="11" id="KW-1185">Reference proteome</keyword>
<keyword evidence="5" id="KW-0190">Covalent protein-DNA linkage</keyword>
<dbReference type="InterPro" id="IPR036590">
    <property type="entry name" value="SRAP-like"/>
</dbReference>
<comment type="caution">
    <text evidence="10">The sequence shown here is derived from an EMBL/GenBank/DDBJ whole genome shotgun (WGS) entry which is preliminary data.</text>
</comment>
<evidence type="ECO:0000256" key="7">
    <source>
        <dbReference type="ARBA" id="ARBA00023239"/>
    </source>
</evidence>
<dbReference type="PANTHER" id="PTHR13604:SF0">
    <property type="entry name" value="ABASIC SITE PROCESSING PROTEIN HMCES"/>
    <property type="match status" value="1"/>
</dbReference>
<dbReference type="SUPFAM" id="SSF143081">
    <property type="entry name" value="BB1717-like"/>
    <property type="match status" value="1"/>
</dbReference>
<name>A0AAF1KPH8_9PROT</name>
<evidence type="ECO:0000256" key="2">
    <source>
        <dbReference type="ARBA" id="ARBA00022670"/>
    </source>
</evidence>
<evidence type="ECO:0000313" key="10">
    <source>
        <dbReference type="EMBL" id="MBR0657569.1"/>
    </source>
</evidence>
<dbReference type="RefSeq" id="WP_211876429.1">
    <property type="nucleotide sequence ID" value="NZ_JAAEDH010000043.1"/>
</dbReference>
<reference evidence="10" key="2">
    <citation type="journal article" date="2021" name="Syst. Appl. Microbiol.">
        <title>Roseomonas hellenica sp. nov., isolated from roots of wild-growing Alkanna tinctoria.</title>
        <authorList>
            <person name="Rat A."/>
            <person name="Naranjo H.D."/>
            <person name="Lebbe L."/>
            <person name="Cnockaert M."/>
            <person name="Krigas N."/>
            <person name="Grigoriadou K."/>
            <person name="Maloupa E."/>
            <person name="Willems A."/>
        </authorList>
    </citation>
    <scope>NUCLEOTIDE SEQUENCE</scope>
    <source>
        <strain evidence="10">LMG 28251</strain>
    </source>
</reference>
<keyword evidence="7" id="KW-0456">Lyase</keyword>
<evidence type="ECO:0000256" key="5">
    <source>
        <dbReference type="ARBA" id="ARBA00023124"/>
    </source>
</evidence>
<evidence type="ECO:0000256" key="4">
    <source>
        <dbReference type="ARBA" id="ARBA00022801"/>
    </source>
</evidence>
<dbReference type="EMBL" id="JAAEDH010000043">
    <property type="protein sequence ID" value="MBR0657569.1"/>
    <property type="molecule type" value="Genomic_DNA"/>
</dbReference>
<protein>
    <recommendedName>
        <fullName evidence="8">Abasic site processing protein</fullName>
        <ecNumber evidence="8">3.4.-.-</ecNumber>
    </recommendedName>
</protein>
<evidence type="ECO:0000256" key="6">
    <source>
        <dbReference type="ARBA" id="ARBA00023125"/>
    </source>
</evidence>
<dbReference type="Gene3D" id="3.90.1680.10">
    <property type="entry name" value="SOS response associated peptidase-like"/>
    <property type="match status" value="1"/>
</dbReference>
<organism evidence="10 11">
    <name type="scientific">Plastoroseomonas arctica</name>
    <dbReference type="NCBI Taxonomy" id="1509237"/>
    <lineage>
        <taxon>Bacteria</taxon>
        <taxon>Pseudomonadati</taxon>
        <taxon>Pseudomonadota</taxon>
        <taxon>Alphaproteobacteria</taxon>
        <taxon>Acetobacterales</taxon>
        <taxon>Acetobacteraceae</taxon>
        <taxon>Plastoroseomonas</taxon>
    </lineage>
</organism>
<keyword evidence="6" id="KW-0238">DNA-binding</keyword>
<dbReference type="Pfam" id="PF02586">
    <property type="entry name" value="SRAP"/>
    <property type="match status" value="1"/>
</dbReference>
<evidence type="ECO:0000256" key="3">
    <source>
        <dbReference type="ARBA" id="ARBA00022763"/>
    </source>
</evidence>
<keyword evidence="3" id="KW-0227">DNA damage</keyword>
<dbReference type="GO" id="GO:0006508">
    <property type="term" value="P:proteolysis"/>
    <property type="evidence" value="ECO:0007669"/>
    <property type="project" value="UniProtKB-KW"/>
</dbReference>
<dbReference type="Proteomes" id="UP001196068">
    <property type="component" value="Unassembled WGS sequence"/>
</dbReference>
<gene>
    <name evidence="10" type="ORF">GXW79_21015</name>
</gene>
<reference evidence="10" key="1">
    <citation type="submission" date="2020-01" db="EMBL/GenBank/DDBJ databases">
        <authorList>
            <person name="Rat A."/>
        </authorList>
    </citation>
    <scope>NUCLEOTIDE SEQUENCE</scope>
    <source>
        <strain evidence="10">LMG 28251</strain>
    </source>
</reference>
<evidence type="ECO:0000256" key="8">
    <source>
        <dbReference type="RuleBase" id="RU364100"/>
    </source>
</evidence>
<evidence type="ECO:0000256" key="9">
    <source>
        <dbReference type="SAM" id="MobiDB-lite"/>
    </source>
</evidence>
<comment type="similarity">
    <text evidence="1 8">Belongs to the SOS response-associated peptidase family.</text>
</comment>
<dbReference type="EC" id="3.4.-.-" evidence="8"/>
<dbReference type="GO" id="GO:0016829">
    <property type="term" value="F:lyase activity"/>
    <property type="evidence" value="ECO:0007669"/>
    <property type="project" value="UniProtKB-KW"/>
</dbReference>
<dbReference type="GO" id="GO:0106300">
    <property type="term" value="P:protein-DNA covalent cross-linking repair"/>
    <property type="evidence" value="ECO:0007669"/>
    <property type="project" value="InterPro"/>
</dbReference>
<keyword evidence="4 8" id="KW-0378">Hydrolase</keyword>
<dbReference type="PANTHER" id="PTHR13604">
    <property type="entry name" value="DC12-RELATED"/>
    <property type="match status" value="1"/>
</dbReference>
<feature type="region of interest" description="Disordered" evidence="9">
    <location>
        <begin position="216"/>
        <end position="235"/>
    </location>
</feature>
<evidence type="ECO:0000313" key="11">
    <source>
        <dbReference type="Proteomes" id="UP001196068"/>
    </source>
</evidence>
<dbReference type="AlphaFoldDB" id="A0AAF1KPH8"/>